<evidence type="ECO:0000313" key="3">
    <source>
        <dbReference type="Proteomes" id="UP001319200"/>
    </source>
</evidence>
<dbReference type="EMBL" id="JAHESF010000036">
    <property type="protein sequence ID" value="MBT1700172.1"/>
    <property type="molecule type" value="Genomic_DNA"/>
</dbReference>
<keyword evidence="1" id="KW-0812">Transmembrane</keyword>
<feature type="transmembrane region" description="Helical" evidence="1">
    <location>
        <begin position="68"/>
        <end position="90"/>
    </location>
</feature>
<evidence type="ECO:0000256" key="1">
    <source>
        <dbReference type="SAM" id="Phobius"/>
    </source>
</evidence>
<dbReference type="InterPro" id="IPR025250">
    <property type="entry name" value="DUF4199"/>
</dbReference>
<accession>A0AAP2DS25</accession>
<keyword evidence="1" id="KW-1133">Transmembrane helix</keyword>
<gene>
    <name evidence="2" type="ORF">KK083_25005</name>
</gene>
<feature type="transmembrane region" description="Helical" evidence="1">
    <location>
        <begin position="39"/>
        <end position="56"/>
    </location>
</feature>
<feature type="transmembrane region" description="Helical" evidence="1">
    <location>
        <begin position="143"/>
        <end position="169"/>
    </location>
</feature>
<name>A0AAP2DS25_9BACT</name>
<comment type="caution">
    <text evidence="2">The sequence shown here is derived from an EMBL/GenBank/DDBJ whole genome shotgun (WGS) entry which is preliminary data.</text>
</comment>
<protein>
    <submittedName>
        <fullName evidence="2">DUF4199 family protein</fullName>
    </submittedName>
</protein>
<evidence type="ECO:0000313" key="2">
    <source>
        <dbReference type="EMBL" id="MBT1700172.1"/>
    </source>
</evidence>
<keyword evidence="3" id="KW-1185">Reference proteome</keyword>
<dbReference type="Proteomes" id="UP001319200">
    <property type="component" value="Unassembled WGS sequence"/>
</dbReference>
<sequence>MKKVIITYGLIGGVIVSAIMLGSHPLLDKGIINYDNGMIIGYGSMVIALSMVFFGVKSYRDQHSGGAISFWQGVKIGMLITLLASVMYALTWEVYYNTAASDFTEKYTRYHVDKMVSEGASQAEIDETRAEMESFNELYDESLLIRFGVTLMEILPVGVVITFLSAALLRKREVLPA</sequence>
<reference evidence="2 3" key="1">
    <citation type="submission" date="2021-05" db="EMBL/GenBank/DDBJ databases">
        <title>A Polyphasic approach of four new species of the genus Ohtaekwangia: Ohtaekwangia histidinii sp. nov., Ohtaekwangia cretensis sp. nov., Ohtaekwangia indiensis sp. nov., Ohtaekwangia reichenbachii sp. nov. from diverse environment.</title>
        <authorList>
            <person name="Octaviana S."/>
        </authorList>
    </citation>
    <scope>NUCLEOTIDE SEQUENCE [LARGE SCALE GENOMIC DNA]</scope>
    <source>
        <strain evidence="2 3">PWU4</strain>
    </source>
</reference>
<dbReference type="Pfam" id="PF13858">
    <property type="entry name" value="DUF4199"/>
    <property type="match status" value="1"/>
</dbReference>
<dbReference type="RefSeq" id="WP_254168563.1">
    <property type="nucleotide sequence ID" value="NZ_JAHESF010000036.1"/>
</dbReference>
<proteinExistence type="predicted"/>
<keyword evidence="1" id="KW-0472">Membrane</keyword>
<feature type="transmembrane region" description="Helical" evidence="1">
    <location>
        <begin position="7"/>
        <end position="27"/>
    </location>
</feature>
<organism evidence="2 3">
    <name type="scientific">Chryseosolibacter histidini</name>
    <dbReference type="NCBI Taxonomy" id="2782349"/>
    <lineage>
        <taxon>Bacteria</taxon>
        <taxon>Pseudomonadati</taxon>
        <taxon>Bacteroidota</taxon>
        <taxon>Cytophagia</taxon>
        <taxon>Cytophagales</taxon>
        <taxon>Chryseotaleaceae</taxon>
        <taxon>Chryseosolibacter</taxon>
    </lineage>
</organism>
<dbReference type="AlphaFoldDB" id="A0AAP2DS25"/>